<feature type="domain" description="Dynein heavy chain ATP-binding dynein motor region" evidence="1">
    <location>
        <begin position="26"/>
        <end position="123"/>
    </location>
</feature>
<proteinExistence type="predicted"/>
<dbReference type="GO" id="GO:0051959">
    <property type="term" value="F:dynein light intermediate chain binding"/>
    <property type="evidence" value="ECO:0007669"/>
    <property type="project" value="InterPro"/>
</dbReference>
<reference evidence="2 3" key="1">
    <citation type="journal article" date="2018" name="Nat. Ecol. Evol.">
        <title>Pezizomycetes genomes reveal the molecular basis of ectomycorrhizal truffle lifestyle.</title>
        <authorList>
            <person name="Murat C."/>
            <person name="Payen T."/>
            <person name="Noel B."/>
            <person name="Kuo A."/>
            <person name="Morin E."/>
            <person name="Chen J."/>
            <person name="Kohler A."/>
            <person name="Krizsan K."/>
            <person name="Balestrini R."/>
            <person name="Da Silva C."/>
            <person name="Montanini B."/>
            <person name="Hainaut M."/>
            <person name="Levati E."/>
            <person name="Barry K.W."/>
            <person name="Belfiori B."/>
            <person name="Cichocki N."/>
            <person name="Clum A."/>
            <person name="Dockter R.B."/>
            <person name="Fauchery L."/>
            <person name="Guy J."/>
            <person name="Iotti M."/>
            <person name="Le Tacon F."/>
            <person name="Lindquist E.A."/>
            <person name="Lipzen A."/>
            <person name="Malagnac F."/>
            <person name="Mello A."/>
            <person name="Molinier V."/>
            <person name="Miyauchi S."/>
            <person name="Poulain J."/>
            <person name="Riccioni C."/>
            <person name="Rubini A."/>
            <person name="Sitrit Y."/>
            <person name="Splivallo R."/>
            <person name="Traeger S."/>
            <person name="Wang M."/>
            <person name="Zifcakova L."/>
            <person name="Wipf D."/>
            <person name="Zambonelli A."/>
            <person name="Paolocci F."/>
            <person name="Nowrousian M."/>
            <person name="Ottonello S."/>
            <person name="Baldrian P."/>
            <person name="Spatafora J.W."/>
            <person name="Henrissat B."/>
            <person name="Nagy L.G."/>
            <person name="Aury J.M."/>
            <person name="Wincker P."/>
            <person name="Grigoriev I.V."/>
            <person name="Bonfante P."/>
            <person name="Martin F.M."/>
        </authorList>
    </citation>
    <scope>NUCLEOTIDE SEQUENCE [LARGE SCALE GENOMIC DNA]</scope>
    <source>
        <strain evidence="2 3">ATCC MYA-4762</strain>
    </source>
</reference>
<dbReference type="InterPro" id="IPR026983">
    <property type="entry name" value="DHC"/>
</dbReference>
<accession>A0A3N4LF59</accession>
<dbReference type="InterPro" id="IPR035706">
    <property type="entry name" value="AAA_9"/>
</dbReference>
<dbReference type="Pfam" id="PF12781">
    <property type="entry name" value="AAA_9"/>
    <property type="match status" value="1"/>
</dbReference>
<gene>
    <name evidence="2" type="ORF">L211DRAFT_858443</name>
</gene>
<evidence type="ECO:0000313" key="2">
    <source>
        <dbReference type="EMBL" id="RPB21523.1"/>
    </source>
</evidence>
<sequence>MEDAVHLDPILNHMLNKEHQRTGGHPSANFPSDVYSRTTFVNFTVTQNSLQTQSLNQVLSFERAHVDQCRSNLMKLQGVEFKLHLRQLKRRILQALNESRGNILDDDLVIDTLETLKNEAAEVSRKWQRQKVT</sequence>
<name>A0A3N4LF59_9PEZI</name>
<dbReference type="STRING" id="1051890.A0A3N4LF59"/>
<protein>
    <recommendedName>
        <fullName evidence="1">Dynein heavy chain ATP-binding dynein motor region domain-containing protein</fullName>
    </recommendedName>
</protein>
<dbReference type="GO" id="GO:0045505">
    <property type="term" value="F:dynein intermediate chain binding"/>
    <property type="evidence" value="ECO:0007669"/>
    <property type="project" value="InterPro"/>
</dbReference>
<dbReference type="GO" id="GO:0030286">
    <property type="term" value="C:dynein complex"/>
    <property type="evidence" value="ECO:0007669"/>
    <property type="project" value="InterPro"/>
</dbReference>
<organism evidence="2 3">
    <name type="scientific">Terfezia boudieri ATCC MYA-4762</name>
    <dbReference type="NCBI Taxonomy" id="1051890"/>
    <lineage>
        <taxon>Eukaryota</taxon>
        <taxon>Fungi</taxon>
        <taxon>Dikarya</taxon>
        <taxon>Ascomycota</taxon>
        <taxon>Pezizomycotina</taxon>
        <taxon>Pezizomycetes</taxon>
        <taxon>Pezizales</taxon>
        <taxon>Pezizaceae</taxon>
        <taxon>Terfezia</taxon>
    </lineage>
</organism>
<dbReference type="GO" id="GO:0007018">
    <property type="term" value="P:microtubule-based movement"/>
    <property type="evidence" value="ECO:0007669"/>
    <property type="project" value="InterPro"/>
</dbReference>
<dbReference type="PANTHER" id="PTHR45703">
    <property type="entry name" value="DYNEIN HEAVY CHAIN"/>
    <property type="match status" value="1"/>
</dbReference>
<dbReference type="Proteomes" id="UP000267821">
    <property type="component" value="Unassembled WGS sequence"/>
</dbReference>
<dbReference type="AlphaFoldDB" id="A0A3N4LF59"/>
<dbReference type="InterPro" id="IPR027417">
    <property type="entry name" value="P-loop_NTPase"/>
</dbReference>
<dbReference type="OrthoDB" id="447173at2759"/>
<dbReference type="PANTHER" id="PTHR45703:SF36">
    <property type="entry name" value="DYNEIN HEAVY CHAIN, CYTOPLASMIC"/>
    <property type="match status" value="1"/>
</dbReference>
<dbReference type="Gene3D" id="3.40.50.300">
    <property type="entry name" value="P-loop containing nucleotide triphosphate hydrolases"/>
    <property type="match status" value="1"/>
</dbReference>
<dbReference type="InParanoid" id="A0A3N4LF59"/>
<evidence type="ECO:0000313" key="3">
    <source>
        <dbReference type="Proteomes" id="UP000267821"/>
    </source>
</evidence>
<dbReference type="EMBL" id="ML121559">
    <property type="protein sequence ID" value="RPB21523.1"/>
    <property type="molecule type" value="Genomic_DNA"/>
</dbReference>
<keyword evidence="3" id="KW-1185">Reference proteome</keyword>
<dbReference type="Gene3D" id="6.10.140.1060">
    <property type="match status" value="1"/>
</dbReference>
<evidence type="ECO:0000259" key="1">
    <source>
        <dbReference type="Pfam" id="PF12781"/>
    </source>
</evidence>